<dbReference type="Proteomes" id="UP001378592">
    <property type="component" value="Unassembled WGS sequence"/>
</dbReference>
<sequence length="178" mass="19824">MRWYAVLLLAALTTSLEVGAAGHARAAQRATRSISRNFQDEEKRCREKSGVSKEQVLRSGCRKPSDPELEGRVMVYSLCYLVNFHQMTLNGTFIFTPFTDCSATALADTSTTSHLTHKDRAMLCQMQTVTYDCQREIGGRNGLSAQRKAMEYRLCLCEGFMKQVRSPSPPTISPATSS</sequence>
<keyword evidence="3" id="KW-1185">Reference proteome</keyword>
<accession>A0AAN9VEY8</accession>
<proteinExistence type="predicted"/>
<protein>
    <recommendedName>
        <fullName evidence="4">Odorant binding protein</fullName>
    </recommendedName>
</protein>
<evidence type="ECO:0008006" key="4">
    <source>
        <dbReference type="Google" id="ProtNLM"/>
    </source>
</evidence>
<evidence type="ECO:0000256" key="1">
    <source>
        <dbReference type="SAM" id="SignalP"/>
    </source>
</evidence>
<organism evidence="2 3">
    <name type="scientific">Gryllus longicercus</name>
    <dbReference type="NCBI Taxonomy" id="2509291"/>
    <lineage>
        <taxon>Eukaryota</taxon>
        <taxon>Metazoa</taxon>
        <taxon>Ecdysozoa</taxon>
        <taxon>Arthropoda</taxon>
        <taxon>Hexapoda</taxon>
        <taxon>Insecta</taxon>
        <taxon>Pterygota</taxon>
        <taxon>Neoptera</taxon>
        <taxon>Polyneoptera</taxon>
        <taxon>Orthoptera</taxon>
        <taxon>Ensifera</taxon>
        <taxon>Gryllidea</taxon>
        <taxon>Grylloidea</taxon>
        <taxon>Gryllidae</taxon>
        <taxon>Gryllinae</taxon>
        <taxon>Gryllus</taxon>
    </lineage>
</organism>
<keyword evidence="1" id="KW-0732">Signal</keyword>
<name>A0AAN9VEY8_9ORTH</name>
<dbReference type="EMBL" id="JAZDUA010000272">
    <property type="protein sequence ID" value="KAK7862538.1"/>
    <property type="molecule type" value="Genomic_DNA"/>
</dbReference>
<feature type="chain" id="PRO_5042815623" description="Odorant binding protein" evidence="1">
    <location>
        <begin position="22"/>
        <end position="178"/>
    </location>
</feature>
<evidence type="ECO:0000313" key="3">
    <source>
        <dbReference type="Proteomes" id="UP001378592"/>
    </source>
</evidence>
<evidence type="ECO:0000313" key="2">
    <source>
        <dbReference type="EMBL" id="KAK7862538.1"/>
    </source>
</evidence>
<dbReference type="AlphaFoldDB" id="A0AAN9VEY8"/>
<reference evidence="2 3" key="1">
    <citation type="submission" date="2024-03" db="EMBL/GenBank/DDBJ databases">
        <title>The genome assembly and annotation of the cricket Gryllus longicercus Weissman &amp; Gray.</title>
        <authorList>
            <person name="Szrajer S."/>
            <person name="Gray D."/>
            <person name="Ylla G."/>
        </authorList>
    </citation>
    <scope>NUCLEOTIDE SEQUENCE [LARGE SCALE GENOMIC DNA]</scope>
    <source>
        <strain evidence="2">DAG 2021-001</strain>
        <tissue evidence="2">Whole body minus gut</tissue>
    </source>
</reference>
<gene>
    <name evidence="2" type="ORF">R5R35_009008</name>
</gene>
<comment type="caution">
    <text evidence="2">The sequence shown here is derived from an EMBL/GenBank/DDBJ whole genome shotgun (WGS) entry which is preliminary data.</text>
</comment>
<feature type="signal peptide" evidence="1">
    <location>
        <begin position="1"/>
        <end position="21"/>
    </location>
</feature>